<comment type="subcellular location">
    <subcellularLocation>
        <location evidence="1">Nucleus</location>
    </subcellularLocation>
</comment>
<dbReference type="EMBL" id="JAWDGP010001093">
    <property type="protein sequence ID" value="KAK3794737.1"/>
    <property type="molecule type" value="Genomic_DNA"/>
</dbReference>
<feature type="domain" description="MADF" evidence="2">
    <location>
        <begin position="10"/>
        <end position="112"/>
    </location>
</feature>
<dbReference type="PROSITE" id="PS51031">
    <property type="entry name" value="BESS"/>
    <property type="match status" value="1"/>
</dbReference>
<dbReference type="GO" id="GO:0005667">
    <property type="term" value="C:transcription regulator complex"/>
    <property type="evidence" value="ECO:0007669"/>
    <property type="project" value="TreeGrafter"/>
</dbReference>
<dbReference type="GO" id="GO:0003677">
    <property type="term" value="F:DNA binding"/>
    <property type="evidence" value="ECO:0007669"/>
    <property type="project" value="InterPro"/>
</dbReference>
<comment type="caution">
    <text evidence="4">The sequence shown here is derived from an EMBL/GenBank/DDBJ whole genome shotgun (WGS) entry which is preliminary data.</text>
</comment>
<reference evidence="4" key="1">
    <citation type="journal article" date="2023" name="G3 (Bethesda)">
        <title>A reference genome for the long-term kleptoplast-retaining sea slug Elysia crispata morphotype clarki.</title>
        <authorList>
            <person name="Eastman K.E."/>
            <person name="Pendleton A.L."/>
            <person name="Shaikh M.A."/>
            <person name="Suttiyut T."/>
            <person name="Ogas R."/>
            <person name="Tomko P."/>
            <person name="Gavelis G."/>
            <person name="Widhalm J.R."/>
            <person name="Wisecaver J.H."/>
        </authorList>
    </citation>
    <scope>NUCLEOTIDE SEQUENCE</scope>
    <source>
        <strain evidence="4">ECLA1</strain>
    </source>
</reference>
<evidence type="ECO:0000256" key="1">
    <source>
        <dbReference type="PROSITE-ProRule" id="PRU00371"/>
    </source>
</evidence>
<dbReference type="SMART" id="SM00595">
    <property type="entry name" value="MADF"/>
    <property type="match status" value="1"/>
</dbReference>
<dbReference type="PROSITE" id="PS51029">
    <property type="entry name" value="MADF"/>
    <property type="match status" value="1"/>
</dbReference>
<dbReference type="Pfam" id="PF10545">
    <property type="entry name" value="MADF_DNA_bdg"/>
    <property type="match status" value="1"/>
</dbReference>
<feature type="domain" description="BESS" evidence="3">
    <location>
        <begin position="184"/>
        <end position="223"/>
    </location>
</feature>
<dbReference type="InterPro" id="IPR004210">
    <property type="entry name" value="BESS_motif"/>
</dbReference>
<dbReference type="InterPro" id="IPR039353">
    <property type="entry name" value="TF_Adf1"/>
</dbReference>
<evidence type="ECO:0008006" key="6">
    <source>
        <dbReference type="Google" id="ProtNLM"/>
    </source>
</evidence>
<keyword evidence="1" id="KW-0539">Nucleus</keyword>
<dbReference type="Pfam" id="PF02944">
    <property type="entry name" value="BESS"/>
    <property type="match status" value="1"/>
</dbReference>
<keyword evidence="5" id="KW-1185">Reference proteome</keyword>
<sequence length="241" mass="27947">MAFRMDYIQKLIATVKRRPVLYNKSLKEYSNKPLKEKAWREVYEELVPNWHGLTDAERALRGKDVHQKWKNLRTCFRRELNFQMLGKSVHAGKKRSKYVYFDELLFLLPNAQDKDTPTRCKYYTLQTSSLEEKRNEGVTVMDIPEQTKPPAVTPSCSRPKKRASCSYGESPLNISQNKNGSLEFDDDKSFLMSLLPSFKSLKADQKMDLRIEMMQLVRNFHRGVAEAPATQSELACSLAIE</sequence>
<gene>
    <name evidence="4" type="ORF">RRG08_047015</name>
</gene>
<accession>A0AAE1AVP8</accession>
<dbReference type="PANTHER" id="PTHR12243:SF69">
    <property type="entry name" value="SI:CH73-59F11.3"/>
    <property type="match status" value="1"/>
</dbReference>
<dbReference type="GO" id="GO:0006357">
    <property type="term" value="P:regulation of transcription by RNA polymerase II"/>
    <property type="evidence" value="ECO:0007669"/>
    <property type="project" value="TreeGrafter"/>
</dbReference>
<protein>
    <recommendedName>
        <fullName evidence="6">MADF domain-containing protein</fullName>
    </recommendedName>
</protein>
<name>A0AAE1AVP8_9GAST</name>
<dbReference type="AlphaFoldDB" id="A0AAE1AVP8"/>
<dbReference type="InterPro" id="IPR006578">
    <property type="entry name" value="MADF-dom"/>
</dbReference>
<evidence type="ECO:0000259" key="3">
    <source>
        <dbReference type="PROSITE" id="PS51031"/>
    </source>
</evidence>
<evidence type="ECO:0000313" key="5">
    <source>
        <dbReference type="Proteomes" id="UP001283361"/>
    </source>
</evidence>
<proteinExistence type="predicted"/>
<dbReference type="PANTHER" id="PTHR12243">
    <property type="entry name" value="MADF DOMAIN TRANSCRIPTION FACTOR"/>
    <property type="match status" value="1"/>
</dbReference>
<dbReference type="GO" id="GO:0005634">
    <property type="term" value="C:nucleus"/>
    <property type="evidence" value="ECO:0007669"/>
    <property type="project" value="UniProtKB-SubCell"/>
</dbReference>
<evidence type="ECO:0000313" key="4">
    <source>
        <dbReference type="EMBL" id="KAK3794737.1"/>
    </source>
</evidence>
<organism evidence="4 5">
    <name type="scientific">Elysia crispata</name>
    <name type="common">lettuce slug</name>
    <dbReference type="NCBI Taxonomy" id="231223"/>
    <lineage>
        <taxon>Eukaryota</taxon>
        <taxon>Metazoa</taxon>
        <taxon>Spiralia</taxon>
        <taxon>Lophotrochozoa</taxon>
        <taxon>Mollusca</taxon>
        <taxon>Gastropoda</taxon>
        <taxon>Heterobranchia</taxon>
        <taxon>Euthyneura</taxon>
        <taxon>Panpulmonata</taxon>
        <taxon>Sacoglossa</taxon>
        <taxon>Placobranchoidea</taxon>
        <taxon>Plakobranchidae</taxon>
        <taxon>Elysia</taxon>
    </lineage>
</organism>
<dbReference type="Proteomes" id="UP001283361">
    <property type="component" value="Unassembled WGS sequence"/>
</dbReference>
<evidence type="ECO:0000259" key="2">
    <source>
        <dbReference type="PROSITE" id="PS51029"/>
    </source>
</evidence>